<protein>
    <submittedName>
        <fullName evidence="2">AzlD domain-containing protein</fullName>
    </submittedName>
</protein>
<keyword evidence="3" id="KW-1185">Reference proteome</keyword>
<keyword evidence="1" id="KW-0812">Transmembrane</keyword>
<gene>
    <name evidence="2" type="ORF">MFMK1_002368</name>
</gene>
<dbReference type="Proteomes" id="UP001329915">
    <property type="component" value="Chromosome"/>
</dbReference>
<dbReference type="AlphaFoldDB" id="A0AAU0URR0"/>
<keyword evidence="1" id="KW-0472">Membrane</keyword>
<dbReference type="EMBL" id="CP121694">
    <property type="protein sequence ID" value="WRO22534.1"/>
    <property type="molecule type" value="Genomic_DNA"/>
</dbReference>
<feature type="transmembrane region" description="Helical" evidence="1">
    <location>
        <begin position="38"/>
        <end position="57"/>
    </location>
</feature>
<accession>A0AAU0URR0</accession>
<sequence>MDYIWAIIIGAAIVTYIPRALPLVTFSKKNLPPLVIQWLRFIPPAVLAALLAPELFLNQRHFDFSLQNIGLLTAIPCFIIAVKSRSMVVTVVSGMIIYILLNTLL</sequence>
<organism evidence="2 3">
    <name type="scientific">Metallumcola ferriviriculae</name>
    <dbReference type="NCBI Taxonomy" id="3039180"/>
    <lineage>
        <taxon>Bacteria</taxon>
        <taxon>Bacillati</taxon>
        <taxon>Bacillota</taxon>
        <taxon>Clostridia</taxon>
        <taxon>Neomoorellales</taxon>
        <taxon>Desulfitibacteraceae</taxon>
        <taxon>Metallumcola</taxon>
    </lineage>
</organism>
<proteinExistence type="predicted"/>
<evidence type="ECO:0000313" key="2">
    <source>
        <dbReference type="EMBL" id="WRO22534.1"/>
    </source>
</evidence>
<dbReference type="InterPro" id="IPR008407">
    <property type="entry name" value="Brnchd-chn_aa_trnsp_AzlD"/>
</dbReference>
<dbReference type="Pfam" id="PF05437">
    <property type="entry name" value="AzlD"/>
    <property type="match status" value="1"/>
</dbReference>
<name>A0AAU0URR0_9FIRM</name>
<reference evidence="2 3" key="1">
    <citation type="submission" date="2023-04" db="EMBL/GenBank/DDBJ databases">
        <authorList>
            <person name="Hsu D."/>
        </authorList>
    </citation>
    <scope>NUCLEOTIDE SEQUENCE [LARGE SCALE GENOMIC DNA]</scope>
    <source>
        <strain evidence="2 3">MK1</strain>
    </source>
</reference>
<evidence type="ECO:0000313" key="3">
    <source>
        <dbReference type="Proteomes" id="UP001329915"/>
    </source>
</evidence>
<feature type="transmembrane region" description="Helical" evidence="1">
    <location>
        <begin position="69"/>
        <end position="101"/>
    </location>
</feature>
<dbReference type="RefSeq" id="WP_366921944.1">
    <property type="nucleotide sequence ID" value="NZ_CP121694.1"/>
</dbReference>
<evidence type="ECO:0000256" key="1">
    <source>
        <dbReference type="SAM" id="Phobius"/>
    </source>
</evidence>
<keyword evidence="1" id="KW-1133">Transmembrane helix</keyword>
<dbReference type="KEGG" id="dbc:MFMK1_002368"/>